<evidence type="ECO:0000313" key="2">
    <source>
        <dbReference type="EMBL" id="MQL98773.1"/>
    </source>
</evidence>
<reference evidence="2" key="1">
    <citation type="submission" date="2017-07" db="EMBL/GenBank/DDBJ databases">
        <title>Taro Niue Genome Assembly and Annotation.</title>
        <authorList>
            <person name="Atibalentja N."/>
            <person name="Keating K."/>
            <person name="Fields C.J."/>
        </authorList>
    </citation>
    <scope>NUCLEOTIDE SEQUENCE</scope>
    <source>
        <strain evidence="2">Niue_2</strain>
        <tissue evidence="2">Leaf</tissue>
    </source>
</reference>
<gene>
    <name evidence="2" type="ORF">Taro_031486</name>
</gene>
<comment type="caution">
    <text evidence="2">The sequence shown here is derived from an EMBL/GenBank/DDBJ whole genome shotgun (WGS) entry which is preliminary data.</text>
</comment>
<name>A0A843W397_COLES</name>
<dbReference type="EMBL" id="NMUH01002237">
    <property type="protein sequence ID" value="MQL98773.1"/>
    <property type="molecule type" value="Genomic_DNA"/>
</dbReference>
<dbReference type="Proteomes" id="UP000652761">
    <property type="component" value="Unassembled WGS sequence"/>
</dbReference>
<keyword evidence="3" id="KW-1185">Reference proteome</keyword>
<evidence type="ECO:0000313" key="3">
    <source>
        <dbReference type="Proteomes" id="UP000652761"/>
    </source>
</evidence>
<sequence length="397" mass="41921">MRRALFTLATRTAPSPAMAASFDRSLAGKSTDAAGVQGGSMGTLGGSPWISRLRHPPRPGPLFLPTPPAAPLPAGVPGAVPIWKPAVDLGGSAFHLGECPPRHLGFSHRLLSQDSTAATAVGSSSSHALQQQRGRTEAARGMGGGEVAQERKEERSDMVAGFGPFQVRHSSAPLPSVEGLKRQQERFEWRLEGEGGGCSRGSYQPTADASPGIGRSNDGSFVGDGGFPFLRRMAQLRRDRGEKGFLVEGERWWVSAPAGAGHREAMSSNAWRLQEASFFRQRGSLCTSSNIAAPSDMGSHGAAESSQNVKKNQWLHRHRWGGNSEVPDYHPASSALPVGNDNITRPPVSVSCAGPGGLVGEASCGDRQMVASAQGAACKVTTDEVATTQTSYYEDRI</sequence>
<dbReference type="AlphaFoldDB" id="A0A843W397"/>
<proteinExistence type="predicted"/>
<accession>A0A843W397</accession>
<evidence type="ECO:0000256" key="1">
    <source>
        <dbReference type="SAM" id="MobiDB-lite"/>
    </source>
</evidence>
<organism evidence="2 3">
    <name type="scientific">Colocasia esculenta</name>
    <name type="common">Wild taro</name>
    <name type="synonym">Arum esculentum</name>
    <dbReference type="NCBI Taxonomy" id="4460"/>
    <lineage>
        <taxon>Eukaryota</taxon>
        <taxon>Viridiplantae</taxon>
        <taxon>Streptophyta</taxon>
        <taxon>Embryophyta</taxon>
        <taxon>Tracheophyta</taxon>
        <taxon>Spermatophyta</taxon>
        <taxon>Magnoliopsida</taxon>
        <taxon>Liliopsida</taxon>
        <taxon>Araceae</taxon>
        <taxon>Aroideae</taxon>
        <taxon>Colocasieae</taxon>
        <taxon>Colocasia</taxon>
    </lineage>
</organism>
<feature type="region of interest" description="Disordered" evidence="1">
    <location>
        <begin position="121"/>
        <end position="155"/>
    </location>
</feature>
<protein>
    <submittedName>
        <fullName evidence="2">Uncharacterized protein</fullName>
    </submittedName>
</protein>